<dbReference type="OrthoDB" id="7876207at2"/>
<gene>
    <name evidence="2" type="ORF">SAMN04488001_0505</name>
</gene>
<organism evidence="2 3">
    <name type="scientific">Litoreibacter albidus</name>
    <dbReference type="NCBI Taxonomy" id="670155"/>
    <lineage>
        <taxon>Bacteria</taxon>
        <taxon>Pseudomonadati</taxon>
        <taxon>Pseudomonadota</taxon>
        <taxon>Alphaproteobacteria</taxon>
        <taxon>Rhodobacterales</taxon>
        <taxon>Roseobacteraceae</taxon>
        <taxon>Litoreibacter</taxon>
    </lineage>
</organism>
<dbReference type="STRING" id="670155.SAMN04488001_0505"/>
<keyword evidence="3" id="KW-1185">Reference proteome</keyword>
<keyword evidence="1" id="KW-0812">Transmembrane</keyword>
<reference evidence="3" key="1">
    <citation type="submission" date="2016-10" db="EMBL/GenBank/DDBJ databases">
        <authorList>
            <person name="Varghese N."/>
            <person name="Submissions S."/>
        </authorList>
    </citation>
    <scope>NUCLEOTIDE SEQUENCE [LARGE SCALE GENOMIC DNA]</scope>
    <source>
        <strain evidence="3">DSM 26922</strain>
    </source>
</reference>
<keyword evidence="1" id="KW-1133">Transmembrane helix</keyword>
<name>A0A1H2RHD3_9RHOB</name>
<dbReference type="EMBL" id="FNOI01000001">
    <property type="protein sequence ID" value="SDW18797.1"/>
    <property type="molecule type" value="Genomic_DNA"/>
</dbReference>
<evidence type="ECO:0000256" key="1">
    <source>
        <dbReference type="SAM" id="Phobius"/>
    </source>
</evidence>
<evidence type="ECO:0008006" key="4">
    <source>
        <dbReference type="Google" id="ProtNLM"/>
    </source>
</evidence>
<accession>A0A1H2RHD3</accession>
<feature type="transmembrane region" description="Helical" evidence="1">
    <location>
        <begin position="21"/>
        <end position="45"/>
    </location>
</feature>
<dbReference type="RefSeq" id="WP_139254503.1">
    <property type="nucleotide sequence ID" value="NZ_FNOI01000001.1"/>
</dbReference>
<keyword evidence="1" id="KW-0472">Membrane</keyword>
<protein>
    <recommendedName>
        <fullName evidence="4">Pilus assembly protein</fullName>
    </recommendedName>
</protein>
<evidence type="ECO:0000313" key="2">
    <source>
        <dbReference type="EMBL" id="SDW18797.1"/>
    </source>
</evidence>
<sequence>MKYVLHKAMRPVAQFCRDTKASVTVEAVLITPLLLAWFVGGFVFFDGFKNRNTALKATYTIGDILSRRVTAADAEYIDKLQDLYDSLAYTSGTSAIRVTSLTWNGKKHRVLWSHSTKEKLPVLDNDKVRVSSFRNRIPIMAIADTVILVESFTDYNPAFNVGWNHRVFENFVVTSPRFASCLTWDDGVNLPSC</sequence>
<dbReference type="AlphaFoldDB" id="A0A1H2RHD3"/>
<evidence type="ECO:0000313" key="3">
    <source>
        <dbReference type="Proteomes" id="UP000199441"/>
    </source>
</evidence>
<proteinExistence type="predicted"/>
<dbReference type="Proteomes" id="UP000199441">
    <property type="component" value="Unassembled WGS sequence"/>
</dbReference>